<protein>
    <recommendedName>
        <fullName evidence="5">Pre-rRNA-processing protein IPI3</fullName>
    </recommendedName>
</protein>
<comment type="subcellular location">
    <subcellularLocation>
        <location evidence="5">Nucleus</location>
    </subcellularLocation>
</comment>
<dbReference type="PROSITE" id="PS50294">
    <property type="entry name" value="WD_REPEATS_REGION"/>
    <property type="match status" value="1"/>
</dbReference>
<dbReference type="SMART" id="SM00320">
    <property type="entry name" value="WD40"/>
    <property type="match status" value="5"/>
</dbReference>
<sequence>MNLHEVVLCATAPAEGSSVTAGALTVHDIKTGTSLASFKQTNAPRHCNAYVETNNGQGGFMLAAQADKSILNVYNFQKDQLALKIVLPEKLSCIALDRSGAYCAGGTAQGRIYLWEVASGILFNAWDAHYRQVNVLCFSHDGSALFSGSEDSGVGVWSMARILDDELQNELVEPHCTLSDHTLPVTDIVCGIGAFPACRVLTASVDHTVKFWDLSSSSLLCTFHFPKPISTLVLDPTERLFFAASADGSVHQVNLFRERADRPGGPALEAVGGGGINDTIRIEDFDTAGGARRKRLISAGEPIASLALSLTTTLLLVGTAKSGRVLVYDVASHQLLRTISAHKERDMGVVFVSTMLRPPDLVGHVTLSMSAGAASGASENIPVRPIVPFQRMRDTKARDAHDVAVMLPGSAWEEGRDPPASYSYPEFDEDYARFVRPQGAEPAAAAMPARVAELESEVAKLREELGKAKGVNDAMWEAVVQRMVNGGAGSSGKEGGATSASEEGSRNGREGDGSSREGDRSRKRLRG</sequence>
<dbReference type="Pfam" id="PF00400">
    <property type="entry name" value="WD40"/>
    <property type="match status" value="2"/>
</dbReference>
<dbReference type="InterPro" id="IPR036322">
    <property type="entry name" value="WD40_repeat_dom_sf"/>
</dbReference>
<dbReference type="InterPro" id="IPR045227">
    <property type="entry name" value="WDR18/Ipi3/RID3"/>
</dbReference>
<comment type="similarity">
    <text evidence="1 5">Belongs to the WD repeat IPI3/WDR18 family.</text>
</comment>
<dbReference type="InterPro" id="IPR001680">
    <property type="entry name" value="WD40_rpt"/>
</dbReference>
<dbReference type="PANTHER" id="PTHR18763:SF0">
    <property type="entry name" value="WD REPEAT-CONTAINING PROTEIN 18"/>
    <property type="match status" value="1"/>
</dbReference>
<evidence type="ECO:0000313" key="9">
    <source>
        <dbReference type="Proteomes" id="UP000053558"/>
    </source>
</evidence>
<evidence type="ECO:0000256" key="2">
    <source>
        <dbReference type="ARBA" id="ARBA00022574"/>
    </source>
</evidence>
<dbReference type="AlphaFoldDB" id="A0A5M3MJV9"/>
<evidence type="ECO:0000313" key="8">
    <source>
        <dbReference type="EMBL" id="EIW79220.1"/>
    </source>
</evidence>
<dbReference type="PROSITE" id="PS50082">
    <property type="entry name" value="WD_REPEATS_2"/>
    <property type="match status" value="2"/>
</dbReference>
<dbReference type="OrthoDB" id="756370at2759"/>
<keyword evidence="5" id="KW-0698">rRNA processing</keyword>
<evidence type="ECO:0000256" key="5">
    <source>
        <dbReference type="RuleBase" id="RU369067"/>
    </source>
</evidence>
<evidence type="ECO:0000256" key="7">
    <source>
        <dbReference type="SAM" id="MobiDB-lite"/>
    </source>
</evidence>
<accession>A0A5M3MJV9</accession>
<keyword evidence="3" id="KW-0677">Repeat</keyword>
<comment type="subunit">
    <text evidence="5">Component of the RIX1 complex, composed of IPI1, RIX1/IPI2 and IPI3 in a 1:2:2 stoichiometry. The complex interacts (via RIX1) with MDN1 (via its hexameric AAA ATPase ring) and the pre-60S ribosome particles.</text>
</comment>
<gene>
    <name evidence="8" type="ORF">CONPUDRAFT_167004</name>
</gene>
<feature type="repeat" description="WD" evidence="4">
    <location>
        <begin position="126"/>
        <end position="159"/>
    </location>
</feature>
<dbReference type="GeneID" id="19205684"/>
<dbReference type="InterPro" id="IPR015943">
    <property type="entry name" value="WD40/YVTN_repeat-like_dom_sf"/>
</dbReference>
<dbReference type="GO" id="GO:0006364">
    <property type="term" value="P:rRNA processing"/>
    <property type="evidence" value="ECO:0007669"/>
    <property type="project" value="UniProtKB-UniRule"/>
</dbReference>
<proteinExistence type="inferred from homology"/>
<feature type="repeat" description="WD" evidence="4">
    <location>
        <begin position="200"/>
        <end position="222"/>
    </location>
</feature>
<dbReference type="GO" id="GO:0006261">
    <property type="term" value="P:DNA-templated DNA replication"/>
    <property type="evidence" value="ECO:0007669"/>
    <property type="project" value="TreeGrafter"/>
</dbReference>
<dbReference type="OMA" id="GVNARIY"/>
<dbReference type="EMBL" id="JH711581">
    <property type="protein sequence ID" value="EIW79220.1"/>
    <property type="molecule type" value="Genomic_DNA"/>
</dbReference>
<dbReference type="KEGG" id="cput:CONPUDRAFT_167004"/>
<keyword evidence="2 4" id="KW-0853">WD repeat</keyword>
<dbReference type="PANTHER" id="PTHR18763">
    <property type="entry name" value="WD-REPEAT PROTEIN 18"/>
    <property type="match status" value="1"/>
</dbReference>
<evidence type="ECO:0000256" key="1">
    <source>
        <dbReference type="ARBA" id="ARBA00010143"/>
    </source>
</evidence>
<reference evidence="9" key="1">
    <citation type="journal article" date="2012" name="Science">
        <title>The Paleozoic origin of enzymatic lignin decomposition reconstructed from 31 fungal genomes.</title>
        <authorList>
            <person name="Floudas D."/>
            <person name="Binder M."/>
            <person name="Riley R."/>
            <person name="Barry K."/>
            <person name="Blanchette R.A."/>
            <person name="Henrissat B."/>
            <person name="Martinez A.T."/>
            <person name="Otillar R."/>
            <person name="Spatafora J.W."/>
            <person name="Yadav J.S."/>
            <person name="Aerts A."/>
            <person name="Benoit I."/>
            <person name="Boyd A."/>
            <person name="Carlson A."/>
            <person name="Copeland A."/>
            <person name="Coutinho P.M."/>
            <person name="de Vries R.P."/>
            <person name="Ferreira P."/>
            <person name="Findley K."/>
            <person name="Foster B."/>
            <person name="Gaskell J."/>
            <person name="Glotzer D."/>
            <person name="Gorecki P."/>
            <person name="Heitman J."/>
            <person name="Hesse C."/>
            <person name="Hori C."/>
            <person name="Igarashi K."/>
            <person name="Jurgens J.A."/>
            <person name="Kallen N."/>
            <person name="Kersten P."/>
            <person name="Kohler A."/>
            <person name="Kuees U."/>
            <person name="Kumar T.K.A."/>
            <person name="Kuo A."/>
            <person name="LaButti K."/>
            <person name="Larrondo L.F."/>
            <person name="Lindquist E."/>
            <person name="Ling A."/>
            <person name="Lombard V."/>
            <person name="Lucas S."/>
            <person name="Lundell T."/>
            <person name="Martin R."/>
            <person name="McLaughlin D.J."/>
            <person name="Morgenstern I."/>
            <person name="Morin E."/>
            <person name="Murat C."/>
            <person name="Nagy L.G."/>
            <person name="Nolan M."/>
            <person name="Ohm R.A."/>
            <person name="Patyshakuliyeva A."/>
            <person name="Rokas A."/>
            <person name="Ruiz-Duenas F.J."/>
            <person name="Sabat G."/>
            <person name="Salamov A."/>
            <person name="Samejima M."/>
            <person name="Schmutz J."/>
            <person name="Slot J.C."/>
            <person name="St John F."/>
            <person name="Stenlid J."/>
            <person name="Sun H."/>
            <person name="Sun S."/>
            <person name="Syed K."/>
            <person name="Tsang A."/>
            <person name="Wiebenga A."/>
            <person name="Young D."/>
            <person name="Pisabarro A."/>
            <person name="Eastwood D.C."/>
            <person name="Martin F."/>
            <person name="Cullen D."/>
            <person name="Grigoriev I.V."/>
            <person name="Hibbett D.S."/>
        </authorList>
    </citation>
    <scope>NUCLEOTIDE SEQUENCE [LARGE SCALE GENOMIC DNA]</scope>
    <source>
        <strain evidence="9">RWD-64-598 SS2</strain>
    </source>
</reference>
<evidence type="ECO:0000256" key="3">
    <source>
        <dbReference type="ARBA" id="ARBA00022737"/>
    </source>
</evidence>
<comment type="function">
    <text evidence="5">Component of the RIX1 complex required for processing of ITS2 sequences from 35S pre-rRNA.</text>
</comment>
<comment type="caution">
    <text evidence="8">The sequence shown here is derived from an EMBL/GenBank/DDBJ whole genome shotgun (WGS) entry which is preliminary data.</text>
</comment>
<keyword evidence="9" id="KW-1185">Reference proteome</keyword>
<dbReference type="Proteomes" id="UP000053558">
    <property type="component" value="Unassembled WGS sequence"/>
</dbReference>
<feature type="coiled-coil region" evidence="6">
    <location>
        <begin position="444"/>
        <end position="471"/>
    </location>
</feature>
<dbReference type="Gene3D" id="2.130.10.10">
    <property type="entry name" value="YVTN repeat-like/Quinoprotein amine dehydrogenase"/>
    <property type="match status" value="2"/>
</dbReference>
<organism evidence="8 9">
    <name type="scientific">Coniophora puteana (strain RWD-64-598)</name>
    <name type="common">Brown rot fungus</name>
    <dbReference type="NCBI Taxonomy" id="741705"/>
    <lineage>
        <taxon>Eukaryota</taxon>
        <taxon>Fungi</taxon>
        <taxon>Dikarya</taxon>
        <taxon>Basidiomycota</taxon>
        <taxon>Agaricomycotina</taxon>
        <taxon>Agaricomycetes</taxon>
        <taxon>Agaricomycetidae</taxon>
        <taxon>Boletales</taxon>
        <taxon>Coniophorineae</taxon>
        <taxon>Coniophoraceae</taxon>
        <taxon>Coniophora</taxon>
    </lineage>
</organism>
<evidence type="ECO:0000256" key="4">
    <source>
        <dbReference type="PROSITE-ProRule" id="PRU00221"/>
    </source>
</evidence>
<feature type="region of interest" description="Disordered" evidence="7">
    <location>
        <begin position="485"/>
        <end position="527"/>
    </location>
</feature>
<keyword evidence="5" id="KW-0539">Nucleus</keyword>
<feature type="compositionally biased region" description="Basic and acidic residues" evidence="7">
    <location>
        <begin position="503"/>
        <end position="520"/>
    </location>
</feature>
<dbReference type="RefSeq" id="XP_007770901.1">
    <property type="nucleotide sequence ID" value="XM_007772711.1"/>
</dbReference>
<keyword evidence="6" id="KW-0175">Coiled coil</keyword>
<name>A0A5M3MJV9_CONPW</name>
<dbReference type="GO" id="GO:0005656">
    <property type="term" value="C:nuclear pre-replicative complex"/>
    <property type="evidence" value="ECO:0007669"/>
    <property type="project" value="TreeGrafter"/>
</dbReference>
<feature type="compositionally biased region" description="Gly residues" evidence="7">
    <location>
        <begin position="486"/>
        <end position="495"/>
    </location>
</feature>
<dbReference type="SUPFAM" id="SSF50978">
    <property type="entry name" value="WD40 repeat-like"/>
    <property type="match status" value="1"/>
</dbReference>
<evidence type="ECO:0000256" key="6">
    <source>
        <dbReference type="SAM" id="Coils"/>
    </source>
</evidence>
<dbReference type="GO" id="GO:0120330">
    <property type="term" value="C:rixosome complex"/>
    <property type="evidence" value="ECO:0007669"/>
    <property type="project" value="UniProtKB-UniRule"/>
</dbReference>